<feature type="domain" description="Polysaccharide biosynthesis protein CapD-like" evidence="3">
    <location>
        <begin position="301"/>
        <end position="586"/>
    </location>
</feature>
<dbReference type="InterPro" id="IPR029063">
    <property type="entry name" value="SAM-dependent_MTases_sf"/>
</dbReference>
<dbReference type="STRING" id="880070.Cycma_3105"/>
<dbReference type="PANTHER" id="PTHR43318:SF1">
    <property type="entry name" value="POLYSACCHARIDE BIOSYNTHESIS PROTEIN EPSC-RELATED"/>
    <property type="match status" value="1"/>
</dbReference>
<feature type="transmembrane region" description="Helical" evidence="2">
    <location>
        <begin position="52"/>
        <end position="71"/>
    </location>
</feature>
<feature type="transmembrane region" description="Helical" evidence="2">
    <location>
        <begin position="91"/>
        <end position="114"/>
    </location>
</feature>
<dbReference type="EMBL" id="CP002955">
    <property type="protein sequence ID" value="AEL26833.1"/>
    <property type="molecule type" value="Genomic_DNA"/>
</dbReference>
<dbReference type="eggNOG" id="COG1086">
    <property type="taxonomic scope" value="Bacteria"/>
</dbReference>
<evidence type="ECO:0000259" key="3">
    <source>
        <dbReference type="Pfam" id="PF02719"/>
    </source>
</evidence>
<evidence type="ECO:0000256" key="1">
    <source>
        <dbReference type="ARBA" id="ARBA00007430"/>
    </source>
</evidence>
<evidence type="ECO:0000313" key="5">
    <source>
        <dbReference type="Proteomes" id="UP000001635"/>
    </source>
</evidence>
<gene>
    <name evidence="4" type="ordered locus">Cycma_3105</name>
</gene>
<keyword evidence="2" id="KW-1133">Transmembrane helix</keyword>
<reference evidence="5" key="1">
    <citation type="submission" date="2011-07" db="EMBL/GenBank/DDBJ databases">
        <title>The complete genome of Cyclobacterium marinum DSM 745.</title>
        <authorList>
            <person name="Lucas S."/>
            <person name="Han J."/>
            <person name="Lapidus A."/>
            <person name="Bruce D."/>
            <person name="Goodwin L."/>
            <person name="Pitluck S."/>
            <person name="Peters L."/>
            <person name="Kyrpides N."/>
            <person name="Mavromatis K."/>
            <person name="Ivanova N."/>
            <person name="Ovchinnikova G."/>
            <person name="Chertkov O."/>
            <person name="Detter J.C."/>
            <person name="Tapia R."/>
            <person name="Han C."/>
            <person name="Land M."/>
            <person name="Hauser L."/>
            <person name="Markowitz V."/>
            <person name="Cheng J.-F."/>
            <person name="Hugenholtz P."/>
            <person name="Woyke T."/>
            <person name="Wu D."/>
            <person name="Tindall B."/>
            <person name="Schuetze A."/>
            <person name="Brambilla E."/>
            <person name="Klenk H.-P."/>
            <person name="Eisen J.A."/>
        </authorList>
    </citation>
    <scope>NUCLEOTIDE SEQUENCE [LARGE SCALE GENOMIC DNA]</scope>
    <source>
        <strain evidence="5">ATCC 25205 / DSM 745 / LMG 13164 / NCIMB 1802</strain>
    </source>
</reference>
<dbReference type="Gene3D" id="3.40.50.720">
    <property type="entry name" value="NAD(P)-binding Rossmann-like Domain"/>
    <property type="match status" value="2"/>
</dbReference>
<dbReference type="Proteomes" id="UP000001635">
    <property type="component" value="Chromosome"/>
</dbReference>
<keyword evidence="2" id="KW-0812">Transmembrane</keyword>
<accession>G0J681</accession>
<dbReference type="InterPro" id="IPR051203">
    <property type="entry name" value="Polysaccharide_Synthase-Rel"/>
</dbReference>
<dbReference type="PANTHER" id="PTHR43318">
    <property type="entry name" value="UDP-N-ACETYLGLUCOSAMINE 4,6-DEHYDRATASE"/>
    <property type="match status" value="1"/>
</dbReference>
<dbReference type="InterPro" id="IPR003869">
    <property type="entry name" value="Polysac_CapD-like"/>
</dbReference>
<organism evidence="4 5">
    <name type="scientific">Cyclobacterium marinum (strain ATCC 25205 / DSM 745 / LMG 13164 / NCIMB 1802)</name>
    <name type="common">Flectobacillus marinus</name>
    <dbReference type="NCBI Taxonomy" id="880070"/>
    <lineage>
        <taxon>Bacteria</taxon>
        <taxon>Pseudomonadati</taxon>
        <taxon>Bacteroidota</taxon>
        <taxon>Cytophagia</taxon>
        <taxon>Cytophagales</taxon>
        <taxon>Cyclobacteriaceae</taxon>
        <taxon>Cyclobacterium</taxon>
    </lineage>
</organism>
<feature type="transmembrane region" description="Helical" evidence="2">
    <location>
        <begin position="120"/>
        <end position="143"/>
    </location>
</feature>
<comment type="similarity">
    <text evidence="1">Belongs to the polysaccharide synthase family.</text>
</comment>
<keyword evidence="2" id="KW-0472">Membrane</keyword>
<dbReference type="HOGENOM" id="CLU_013560_5_2_10"/>
<feature type="transmembrane region" description="Helical" evidence="2">
    <location>
        <begin position="21"/>
        <end position="46"/>
    </location>
</feature>
<proteinExistence type="inferred from homology"/>
<dbReference type="CDD" id="cd05237">
    <property type="entry name" value="UDP_invert_4-6DH_SDR_e"/>
    <property type="match status" value="1"/>
</dbReference>
<evidence type="ECO:0000256" key="2">
    <source>
        <dbReference type="SAM" id="Phobius"/>
    </source>
</evidence>
<protein>
    <submittedName>
        <fullName evidence="4">Polysaccharide biosynthesis protein CapD</fullName>
    </submittedName>
</protein>
<dbReference type="Pfam" id="PF02719">
    <property type="entry name" value="Polysacc_synt_2"/>
    <property type="match status" value="1"/>
</dbReference>
<keyword evidence="5" id="KW-1185">Reference proteome</keyword>
<name>G0J681_CYCMS</name>
<dbReference type="InterPro" id="IPR036291">
    <property type="entry name" value="NAD(P)-bd_dom_sf"/>
</dbReference>
<sequence>MESKFNPLRKFLEDDRHIHPFVILSVDILIVFISFSLAYLIIGGFGFDQIDFVQYLIVTACICLIALPVIYFSKLHTGLLRYSNIADLFRIFLATIIFSLLFILFFFGLGHRWIALNYSFLMLVMLVNYFITSTLLIAFRLLAKSTYLSLANKFSNKAVHKVLIFGADQNAVLVKQALSNDPDLNYVVEGFLSSDRTMLNNYLEQKKVYHMKDLPKLKKQKDIKELLITNENLNQREKRVVIERCIRLGIKVLTIPAAKNWLSGELSSKQIKKLRIEDLLQRKPIVIDQRKVKSDLEGKKVLVTGAAGSIGSEIVRQVLTYKPSLLILCDHAESPLHDVQLAMEDEFPDAKMEVVLADVSNYERMHKLFNVCRPQIVYHAAAYKHVPMIENNPFEAISVNVGGTRNIADLAVFFKVDKFVMVSTDKAVNPTNVMGASKRLAEIYTQSLNGIETCNTKFITTRFGNVLGSNGSVIPRFRSQIKKGGPITVTHPDITRYFMTIPEAVQLVLEAGTMGKGGEIYVFDMGKPIKIVDLAKKMIQLAGLEEGKDIDIVFSGLRPGEKLYEELLSSAELTLPTHHHKISIAKVLQYPYAQANASITELLVVNKHHDNEAVVKKMKEIIPEFKSKNSIYEGLDKTG</sequence>
<evidence type="ECO:0000313" key="4">
    <source>
        <dbReference type="EMBL" id="AEL26833.1"/>
    </source>
</evidence>
<dbReference type="SUPFAM" id="SSF53335">
    <property type="entry name" value="S-adenosyl-L-methionine-dependent methyltransferases"/>
    <property type="match status" value="1"/>
</dbReference>
<dbReference type="AlphaFoldDB" id="G0J681"/>
<dbReference type="SUPFAM" id="SSF51735">
    <property type="entry name" value="NAD(P)-binding Rossmann-fold domains"/>
    <property type="match status" value="1"/>
</dbReference>
<dbReference type="KEGG" id="cmr:Cycma_3105"/>